<evidence type="ECO:0000256" key="1">
    <source>
        <dbReference type="SAM" id="MobiDB-lite"/>
    </source>
</evidence>
<organism evidence="2 3">
    <name type="scientific">Sandaracinus amylolyticus</name>
    <dbReference type="NCBI Taxonomy" id="927083"/>
    <lineage>
        <taxon>Bacteria</taxon>
        <taxon>Pseudomonadati</taxon>
        <taxon>Myxococcota</taxon>
        <taxon>Polyangia</taxon>
        <taxon>Polyangiales</taxon>
        <taxon>Sandaracinaceae</taxon>
        <taxon>Sandaracinus</taxon>
    </lineage>
</organism>
<feature type="compositionally biased region" description="Basic and acidic residues" evidence="1">
    <location>
        <begin position="94"/>
        <end position="104"/>
    </location>
</feature>
<keyword evidence="3" id="KW-1185">Reference proteome</keyword>
<gene>
    <name evidence="2" type="ORF">DB32_006635</name>
</gene>
<dbReference type="KEGG" id="samy:DB32_006635"/>
<dbReference type="Proteomes" id="UP000034883">
    <property type="component" value="Chromosome"/>
</dbReference>
<dbReference type="EMBL" id="CP011125">
    <property type="protein sequence ID" value="AKF09486.1"/>
    <property type="molecule type" value="Genomic_DNA"/>
</dbReference>
<feature type="compositionally biased region" description="Basic and acidic residues" evidence="1">
    <location>
        <begin position="68"/>
        <end position="86"/>
    </location>
</feature>
<evidence type="ECO:0000313" key="3">
    <source>
        <dbReference type="Proteomes" id="UP000034883"/>
    </source>
</evidence>
<feature type="compositionally biased region" description="Basic residues" evidence="1">
    <location>
        <begin position="105"/>
        <end position="116"/>
    </location>
</feature>
<dbReference type="STRING" id="927083.DB32_006635"/>
<feature type="compositionally biased region" description="Basic and acidic residues" evidence="1">
    <location>
        <begin position="1"/>
        <end position="31"/>
    </location>
</feature>
<evidence type="ECO:0000313" key="2">
    <source>
        <dbReference type="EMBL" id="AKF09486.1"/>
    </source>
</evidence>
<dbReference type="AlphaFoldDB" id="A0A0F6W7M1"/>
<accession>A0A0F6W7M1</accession>
<feature type="compositionally biased region" description="Polar residues" evidence="1">
    <location>
        <begin position="56"/>
        <end position="66"/>
    </location>
</feature>
<sequence length="116" mass="13557">MRVARRHDMPRWSPKDERKYEHIKDSQEERGVPAPRAKQIAARTVNKQRREEGRTPNKTTQGTGNPRRSLEDRTKQELVNLAREKGIAAPSRKKKDELVRELRSGHRAAARRSRSR</sequence>
<protein>
    <recommendedName>
        <fullName evidence="4">Rho termination factor N-terminal domain-containing protein</fullName>
    </recommendedName>
</protein>
<feature type="region of interest" description="Disordered" evidence="1">
    <location>
        <begin position="1"/>
        <end position="116"/>
    </location>
</feature>
<reference evidence="2 3" key="1">
    <citation type="submission" date="2015-03" db="EMBL/GenBank/DDBJ databases">
        <title>Genome assembly of Sandaracinus amylolyticus DSM 53668.</title>
        <authorList>
            <person name="Sharma G."/>
            <person name="Subramanian S."/>
        </authorList>
    </citation>
    <scope>NUCLEOTIDE SEQUENCE [LARGE SCALE GENOMIC DNA]</scope>
    <source>
        <strain evidence="2 3">DSM 53668</strain>
    </source>
</reference>
<evidence type="ECO:0008006" key="4">
    <source>
        <dbReference type="Google" id="ProtNLM"/>
    </source>
</evidence>
<name>A0A0F6W7M1_9BACT</name>
<proteinExistence type="predicted"/>